<dbReference type="RefSeq" id="WP_229734086.1">
    <property type="nucleotide sequence ID" value="NZ_BMFG01000002.1"/>
</dbReference>
<evidence type="ECO:0000256" key="4">
    <source>
        <dbReference type="ARBA" id="ARBA00022729"/>
    </source>
</evidence>
<evidence type="ECO:0000256" key="7">
    <source>
        <dbReference type="ARBA" id="ARBA00023049"/>
    </source>
</evidence>
<evidence type="ECO:0000256" key="1">
    <source>
        <dbReference type="ARBA" id="ARBA00008721"/>
    </source>
</evidence>
<comment type="caution">
    <text evidence="11">The sequence shown here is derived from an EMBL/GenBank/DDBJ whole genome shotgun (WGS) entry which is preliminary data.</text>
</comment>
<dbReference type="Pfam" id="PF05572">
    <property type="entry name" value="Peptidase_M43"/>
    <property type="match status" value="1"/>
</dbReference>
<dbReference type="InterPro" id="IPR008754">
    <property type="entry name" value="Peptidase_M43"/>
</dbReference>
<evidence type="ECO:0000313" key="12">
    <source>
        <dbReference type="Proteomes" id="UP000625735"/>
    </source>
</evidence>
<evidence type="ECO:0008006" key="13">
    <source>
        <dbReference type="Google" id="ProtNLM"/>
    </source>
</evidence>
<protein>
    <recommendedName>
        <fullName evidence="13">Por secretion system C-terminal sorting domain-containing protein</fullName>
    </recommendedName>
</protein>
<dbReference type="Proteomes" id="UP000625735">
    <property type="component" value="Unassembled WGS sequence"/>
</dbReference>
<dbReference type="GO" id="GO:0046872">
    <property type="term" value="F:metal ion binding"/>
    <property type="evidence" value="ECO:0007669"/>
    <property type="project" value="UniProtKB-KW"/>
</dbReference>
<dbReference type="Gene3D" id="3.40.390.10">
    <property type="entry name" value="Collagenase (Catalytic Domain)"/>
    <property type="match status" value="1"/>
</dbReference>
<keyword evidence="6" id="KW-0862">Zinc</keyword>
<evidence type="ECO:0000256" key="3">
    <source>
        <dbReference type="ARBA" id="ARBA00022723"/>
    </source>
</evidence>
<evidence type="ECO:0000313" key="11">
    <source>
        <dbReference type="EMBL" id="GGD18593.1"/>
    </source>
</evidence>
<evidence type="ECO:0000259" key="9">
    <source>
        <dbReference type="Pfam" id="PF05572"/>
    </source>
</evidence>
<reference evidence="11" key="1">
    <citation type="journal article" date="2014" name="Int. J. Syst. Evol. Microbiol.">
        <title>Complete genome sequence of Corynebacterium casei LMG S-19264T (=DSM 44701T), isolated from a smear-ripened cheese.</title>
        <authorList>
            <consortium name="US DOE Joint Genome Institute (JGI-PGF)"/>
            <person name="Walter F."/>
            <person name="Albersmeier A."/>
            <person name="Kalinowski J."/>
            <person name="Ruckert C."/>
        </authorList>
    </citation>
    <scope>NUCLEOTIDE SEQUENCE</scope>
    <source>
        <strain evidence="11">CGMCC 1.12506</strain>
    </source>
</reference>
<dbReference type="NCBIfam" id="TIGR04183">
    <property type="entry name" value="Por_Secre_tail"/>
    <property type="match status" value="1"/>
</dbReference>
<feature type="domain" description="Secretion system C-terminal sorting" evidence="10">
    <location>
        <begin position="591"/>
        <end position="659"/>
    </location>
</feature>
<dbReference type="Pfam" id="PF18962">
    <property type="entry name" value="Por_Secre_tail"/>
    <property type="match status" value="1"/>
</dbReference>
<dbReference type="InterPro" id="IPR024079">
    <property type="entry name" value="MetalloPept_cat_dom_sf"/>
</dbReference>
<name>A0A917DA41_9FLAO</name>
<evidence type="ECO:0000256" key="5">
    <source>
        <dbReference type="ARBA" id="ARBA00022801"/>
    </source>
</evidence>
<evidence type="ECO:0000259" key="10">
    <source>
        <dbReference type="Pfam" id="PF18962"/>
    </source>
</evidence>
<evidence type="ECO:0000256" key="8">
    <source>
        <dbReference type="ARBA" id="ARBA00023157"/>
    </source>
</evidence>
<organism evidence="11 12">
    <name type="scientific">Flavobacterium orientale</name>
    <dbReference type="NCBI Taxonomy" id="1756020"/>
    <lineage>
        <taxon>Bacteria</taxon>
        <taxon>Pseudomonadati</taxon>
        <taxon>Bacteroidota</taxon>
        <taxon>Flavobacteriia</taxon>
        <taxon>Flavobacteriales</taxon>
        <taxon>Flavobacteriaceae</taxon>
        <taxon>Flavobacterium</taxon>
    </lineage>
</organism>
<keyword evidence="7" id="KW-0482">Metalloprotease</keyword>
<dbReference type="PANTHER" id="PTHR47466">
    <property type="match status" value="1"/>
</dbReference>
<dbReference type="CDD" id="cd04275">
    <property type="entry name" value="ZnMc_pappalysin_like"/>
    <property type="match status" value="1"/>
</dbReference>
<keyword evidence="12" id="KW-1185">Reference proteome</keyword>
<dbReference type="GO" id="GO:0006508">
    <property type="term" value="P:proteolysis"/>
    <property type="evidence" value="ECO:0007669"/>
    <property type="project" value="UniProtKB-KW"/>
</dbReference>
<keyword evidence="8" id="KW-1015">Disulfide bond</keyword>
<dbReference type="SUPFAM" id="SSF55486">
    <property type="entry name" value="Metalloproteases ('zincins'), catalytic domain"/>
    <property type="match status" value="1"/>
</dbReference>
<gene>
    <name evidence="11" type="ORF">GCM10011343_06500</name>
</gene>
<dbReference type="AlphaFoldDB" id="A0A917DA41"/>
<evidence type="ECO:0000256" key="2">
    <source>
        <dbReference type="ARBA" id="ARBA00022670"/>
    </source>
</evidence>
<dbReference type="InterPro" id="IPR026444">
    <property type="entry name" value="Secre_tail"/>
</dbReference>
<keyword evidence="4" id="KW-0732">Signal</keyword>
<dbReference type="PANTHER" id="PTHR47466:SF1">
    <property type="entry name" value="METALLOPROTEASE MEP1 (AFU_ORTHOLOGUE AFUA_1G07730)-RELATED"/>
    <property type="match status" value="1"/>
</dbReference>
<sequence length="665" mass="72387">MGINSVTAQREVQSKPTFFGKEISADKISPEGYIRCLTDEYEEFQRNQNARANSKEAFEAALELKIQEYKAQQAVSSQSGSIITIPVVVHVIHNGQPVGVAPNITDSQIESQITVLNQDFRRITGTPGFNNNPAGADTQIQFALAKVDPNGNPTNGIDRVNLCKTAWQIGNITNGEVNTIVKPATIWDPTQYLNMWVVNFVENDVLGFAQFPDGSGLPGLNTNGGLATTDGVVANYNFFGSIAFNDGSFLLSAPYNRGRTMTHEVGHWLGLRHIWGDGGCGVDDFCVDTPLSDAPNFGCAIGHVSCTSTDMVENYMDYSDDLCMNIFTQNQKDRMVVIMNNAARRASLKTSTKDVAIPLFAIDAEVKIENSCETGGCGTGTNKVVLLYNRGTSNLTAATLNYNFNGGTNQVVNWTGNLLSNKFATITLPNSTAQGLLTVTVATANNTTDQRVSNNTATKNFEGELIQNYASNLINFRLQLDNYGSDITWTLKNGLGNTLYFGGPYLDTDPNLGPLIQQQWNLPNNDCYTFQINDVFGDGICCAWGDGYYDIKTPEEIVIASGGDFGDGESKTFAINLLSNDSFDSLQGITLYPNPTKDVLNIKIDGMNGFPESLTIYNALGQVVENKTISTEANLSVNTSGYTTGVYFVKITKDNESKTLQFIKN</sequence>
<feature type="domain" description="Peptidase M43 pregnancy-associated plasma-A" evidence="9">
    <location>
        <begin position="185"/>
        <end position="338"/>
    </location>
</feature>
<keyword evidence="3" id="KW-0479">Metal-binding</keyword>
<evidence type="ECO:0000256" key="6">
    <source>
        <dbReference type="ARBA" id="ARBA00022833"/>
    </source>
</evidence>
<proteinExistence type="inferred from homology"/>
<accession>A0A917DA41</accession>
<dbReference type="GO" id="GO:0008237">
    <property type="term" value="F:metallopeptidase activity"/>
    <property type="evidence" value="ECO:0007669"/>
    <property type="project" value="UniProtKB-KW"/>
</dbReference>
<keyword evidence="5" id="KW-0378">Hydrolase</keyword>
<dbReference type="EMBL" id="BMFG01000002">
    <property type="protein sequence ID" value="GGD18593.1"/>
    <property type="molecule type" value="Genomic_DNA"/>
</dbReference>
<reference evidence="11" key="2">
    <citation type="submission" date="2020-09" db="EMBL/GenBank/DDBJ databases">
        <authorList>
            <person name="Sun Q."/>
            <person name="Zhou Y."/>
        </authorList>
    </citation>
    <scope>NUCLEOTIDE SEQUENCE</scope>
    <source>
        <strain evidence="11">CGMCC 1.12506</strain>
    </source>
</reference>
<keyword evidence="2" id="KW-0645">Protease</keyword>
<comment type="similarity">
    <text evidence="1">Belongs to the peptidase M43B family.</text>
</comment>